<dbReference type="NCBIfam" id="TIGR03901">
    <property type="entry name" value="MYXO-CTERM"/>
    <property type="match status" value="1"/>
</dbReference>
<keyword evidence="2" id="KW-1185">Reference proteome</keyword>
<evidence type="ECO:0000313" key="2">
    <source>
        <dbReference type="Proteomes" id="UP000005801"/>
    </source>
</evidence>
<organism evidence="1 2">
    <name type="scientific">Plesiocystis pacifica SIR-1</name>
    <dbReference type="NCBI Taxonomy" id="391625"/>
    <lineage>
        <taxon>Bacteria</taxon>
        <taxon>Pseudomonadati</taxon>
        <taxon>Myxococcota</taxon>
        <taxon>Polyangia</taxon>
        <taxon>Nannocystales</taxon>
        <taxon>Nannocystaceae</taxon>
        <taxon>Plesiocystis</taxon>
    </lineage>
</organism>
<dbReference type="Proteomes" id="UP000005801">
    <property type="component" value="Unassembled WGS sequence"/>
</dbReference>
<comment type="caution">
    <text evidence="1">The sequence shown here is derived from an EMBL/GenBank/DDBJ whole genome shotgun (WGS) entry which is preliminary data.</text>
</comment>
<dbReference type="EMBL" id="ABCS01000016">
    <property type="protein sequence ID" value="EDM79831.1"/>
    <property type="molecule type" value="Genomic_DNA"/>
</dbReference>
<gene>
    <name evidence="1" type="ORF">PPSIR1_32068</name>
</gene>
<evidence type="ECO:0000313" key="1">
    <source>
        <dbReference type="EMBL" id="EDM79831.1"/>
    </source>
</evidence>
<accession>A6G2Y1</accession>
<sequence>MIPVELAMSTPPRTPSASRARAGARTLVGLSLLALTACQPKVRYADSVDVKFDLRLSDRFDDRLSPPYVLGSSFTVYVYDRAERTDLNGWELRTNVPGVITIDDQFIDEEDINEDDNSNTRSDVIVADVFAAGEGSVVLEVYDDAGAYVRGIEVEVLQPDDFTLRAAGPLFLRDEDRAPSEVDASPQVLSGGTATFEVEWYRDGQRLYGAGALEPTSESEGVSDLWSRRNVLSEDRDWMTLTATPAMGGTIAPVDIRANGEVIGTVEFELEDSETIDHLTLTGQSESGREDDDKLVVLAQALDADDETIWGTAFDWDLNGATEPGEGDLFRYKFERSKWSTLAASFDGQRVEMDIQGVEGVVDSSNNSFEDGCLCSAEDPKAPWGGSSLALGLLVLAYAPLRRRRRGA</sequence>
<dbReference type="AlphaFoldDB" id="A6G2Y1"/>
<protein>
    <submittedName>
        <fullName evidence="1">Uncharacterized protein</fullName>
    </submittedName>
</protein>
<reference evidence="1 2" key="1">
    <citation type="submission" date="2007-06" db="EMBL/GenBank/DDBJ databases">
        <authorList>
            <person name="Shimkets L."/>
            <person name="Ferriera S."/>
            <person name="Johnson J."/>
            <person name="Kravitz S."/>
            <person name="Beeson K."/>
            <person name="Sutton G."/>
            <person name="Rogers Y.-H."/>
            <person name="Friedman R."/>
            <person name="Frazier M."/>
            <person name="Venter J.C."/>
        </authorList>
    </citation>
    <scope>NUCLEOTIDE SEQUENCE [LARGE SCALE GENOMIC DNA]</scope>
    <source>
        <strain evidence="1 2">SIR-1</strain>
    </source>
</reference>
<dbReference type="InterPro" id="IPR024038">
    <property type="entry name" value="MYXO-CTERM"/>
</dbReference>
<name>A6G2Y1_9BACT</name>
<proteinExistence type="predicted"/>